<proteinExistence type="predicted"/>
<name>A0A1I7WUI0_HETBA</name>
<keyword evidence="1" id="KW-1185">Reference proteome</keyword>
<sequence length="188" mass="21347">MTILTGLRSQSLVFAEVSSLPCLRSFHWSLIVPCSSSTSQNFIITIKLAHSKSINCIPLKDRRVSSRNLGATARYVTWRINSFIIHIWKDREMNTDAGEAYYTISIGDQVVAWTKDTMLILVDPDAILPVFGKYKSAKPWKDDIPVPDRIHIDEIHVEQVCNKNSRFSQSVLHGSLLLEMTELCTLRL</sequence>
<dbReference type="Proteomes" id="UP000095283">
    <property type="component" value="Unplaced"/>
</dbReference>
<protein>
    <submittedName>
        <fullName evidence="2">COX2_CUA domain-containing protein</fullName>
    </submittedName>
</protein>
<evidence type="ECO:0000313" key="2">
    <source>
        <dbReference type="WBParaSite" id="Hba_08789"/>
    </source>
</evidence>
<accession>A0A1I7WUI0</accession>
<dbReference type="WBParaSite" id="Hba_08789">
    <property type="protein sequence ID" value="Hba_08789"/>
    <property type="gene ID" value="Hba_08789"/>
</dbReference>
<evidence type="ECO:0000313" key="1">
    <source>
        <dbReference type="Proteomes" id="UP000095283"/>
    </source>
</evidence>
<organism evidence="1 2">
    <name type="scientific">Heterorhabditis bacteriophora</name>
    <name type="common">Entomopathogenic nematode worm</name>
    <dbReference type="NCBI Taxonomy" id="37862"/>
    <lineage>
        <taxon>Eukaryota</taxon>
        <taxon>Metazoa</taxon>
        <taxon>Ecdysozoa</taxon>
        <taxon>Nematoda</taxon>
        <taxon>Chromadorea</taxon>
        <taxon>Rhabditida</taxon>
        <taxon>Rhabditina</taxon>
        <taxon>Rhabditomorpha</taxon>
        <taxon>Strongyloidea</taxon>
        <taxon>Heterorhabditidae</taxon>
        <taxon>Heterorhabditis</taxon>
    </lineage>
</organism>
<reference evidence="2" key="1">
    <citation type="submission" date="2016-11" db="UniProtKB">
        <authorList>
            <consortium name="WormBaseParasite"/>
        </authorList>
    </citation>
    <scope>IDENTIFICATION</scope>
</reference>
<dbReference type="AlphaFoldDB" id="A0A1I7WUI0"/>